<dbReference type="AlphaFoldDB" id="A0A1H6CJS1"/>
<sequence length="441" mass="49674">MRWLRLFKRENGYVLLAVLSLVLLAWHHTGMEIKHDVDLAIPGVSMMNDAINGGRSRGHFVQQEDSVRFSCQTQRSNTFPFCSVVIPTSHQALEGLDLTRYHSIDIKLSYSEASGLKDSVLIYLLNSEHDPASSKTVLRANLQTIIPVNQLTHTYSLPISNFYVPSWWSFLHAQISDHSAHIYNVTDIQVATGDSHAPKNSQITVHSVQFVGKWLTLPELQFILVSAWVLAVIVDVVYRLIELQGSVRVNQSRLSTLDNSLTHANEERDKYRKLASLDKLTGLYNRQGVQEHYTEKLKSDVPLFLIMLDIDNFKQINDSYGHNKGDAILVNLASTLIRHLREDVVIGRWGGEEFVLLCSAKRPETAVCIAERIRRKVSESQLCSYLTVTCSVGVTNVDKSATLKDNLERADMALYQSKQLGKNRVSTHFGGMNEQSVRKAG</sequence>
<comment type="cofactor">
    <cofactor evidence="1">
        <name>Mg(2+)</name>
        <dbReference type="ChEBI" id="CHEBI:18420"/>
    </cofactor>
</comment>
<dbReference type="RefSeq" id="WP_146060895.1">
    <property type="nucleotide sequence ID" value="NZ_FNVG01000042.1"/>
</dbReference>
<dbReference type="InterPro" id="IPR000160">
    <property type="entry name" value="GGDEF_dom"/>
</dbReference>
<gene>
    <name evidence="6" type="ORF">SAMN04488244_14219</name>
</gene>
<dbReference type="InterPro" id="IPR050469">
    <property type="entry name" value="Diguanylate_Cyclase"/>
</dbReference>
<keyword evidence="4" id="KW-1133">Transmembrane helix</keyword>
<feature type="transmembrane region" description="Helical" evidence="4">
    <location>
        <begin position="12"/>
        <end position="29"/>
    </location>
</feature>
<accession>A0A1H6CJS1</accession>
<dbReference type="CDD" id="cd01949">
    <property type="entry name" value="GGDEF"/>
    <property type="match status" value="1"/>
</dbReference>
<evidence type="ECO:0000256" key="3">
    <source>
        <dbReference type="ARBA" id="ARBA00034247"/>
    </source>
</evidence>
<dbReference type="SUPFAM" id="SSF55073">
    <property type="entry name" value="Nucleotide cyclase"/>
    <property type="match status" value="1"/>
</dbReference>
<dbReference type="InterPro" id="IPR029787">
    <property type="entry name" value="Nucleotide_cyclase"/>
</dbReference>
<proteinExistence type="predicted"/>
<dbReference type="OrthoDB" id="9803824at2"/>
<evidence type="ECO:0000256" key="4">
    <source>
        <dbReference type="SAM" id="Phobius"/>
    </source>
</evidence>
<dbReference type="EC" id="2.7.7.65" evidence="2"/>
<dbReference type="InterPro" id="IPR043128">
    <property type="entry name" value="Rev_trsase/Diguanyl_cyclase"/>
</dbReference>
<dbReference type="EMBL" id="FNVG01000042">
    <property type="protein sequence ID" value="SEG73182.1"/>
    <property type="molecule type" value="Genomic_DNA"/>
</dbReference>
<comment type="catalytic activity">
    <reaction evidence="3">
        <text>2 GTP = 3',3'-c-di-GMP + 2 diphosphate</text>
        <dbReference type="Rhea" id="RHEA:24898"/>
        <dbReference type="ChEBI" id="CHEBI:33019"/>
        <dbReference type="ChEBI" id="CHEBI:37565"/>
        <dbReference type="ChEBI" id="CHEBI:58805"/>
        <dbReference type="EC" id="2.7.7.65"/>
    </reaction>
</comment>
<dbReference type="FunFam" id="3.30.70.270:FF:000001">
    <property type="entry name" value="Diguanylate cyclase domain protein"/>
    <property type="match status" value="1"/>
</dbReference>
<evidence type="ECO:0000256" key="2">
    <source>
        <dbReference type="ARBA" id="ARBA00012528"/>
    </source>
</evidence>
<dbReference type="PANTHER" id="PTHR45138">
    <property type="entry name" value="REGULATORY COMPONENTS OF SENSORY TRANSDUCTION SYSTEM"/>
    <property type="match status" value="1"/>
</dbReference>
<evidence type="ECO:0000259" key="5">
    <source>
        <dbReference type="PROSITE" id="PS50887"/>
    </source>
</evidence>
<keyword evidence="4" id="KW-0472">Membrane</keyword>
<dbReference type="Proteomes" id="UP000236721">
    <property type="component" value="Unassembled WGS sequence"/>
</dbReference>
<dbReference type="Gene3D" id="3.30.70.270">
    <property type="match status" value="1"/>
</dbReference>
<dbReference type="NCBIfam" id="TIGR00254">
    <property type="entry name" value="GGDEF"/>
    <property type="match status" value="1"/>
</dbReference>
<evidence type="ECO:0000256" key="1">
    <source>
        <dbReference type="ARBA" id="ARBA00001946"/>
    </source>
</evidence>
<dbReference type="PROSITE" id="PS50887">
    <property type="entry name" value="GGDEF"/>
    <property type="match status" value="1"/>
</dbReference>
<feature type="domain" description="GGDEF" evidence="5">
    <location>
        <begin position="301"/>
        <end position="430"/>
    </location>
</feature>
<keyword evidence="7" id="KW-1185">Reference proteome</keyword>
<dbReference type="Pfam" id="PF00990">
    <property type="entry name" value="GGDEF"/>
    <property type="match status" value="1"/>
</dbReference>
<protein>
    <recommendedName>
        <fullName evidence="2">diguanylate cyclase</fullName>
        <ecNumber evidence="2">2.7.7.65</ecNumber>
    </recommendedName>
</protein>
<name>A0A1H6CJS1_9VIBR</name>
<dbReference type="PANTHER" id="PTHR45138:SF9">
    <property type="entry name" value="DIGUANYLATE CYCLASE DGCM-RELATED"/>
    <property type="match status" value="1"/>
</dbReference>
<evidence type="ECO:0000313" key="6">
    <source>
        <dbReference type="EMBL" id="SEG73182.1"/>
    </source>
</evidence>
<dbReference type="SMART" id="SM00267">
    <property type="entry name" value="GGDEF"/>
    <property type="match status" value="1"/>
</dbReference>
<keyword evidence="4" id="KW-0812">Transmembrane</keyword>
<evidence type="ECO:0000313" key="7">
    <source>
        <dbReference type="Proteomes" id="UP000236721"/>
    </source>
</evidence>
<dbReference type="GO" id="GO:0052621">
    <property type="term" value="F:diguanylate cyclase activity"/>
    <property type="evidence" value="ECO:0007669"/>
    <property type="project" value="UniProtKB-EC"/>
</dbReference>
<organism evidence="6 7">
    <name type="scientific">Vibrio hangzhouensis</name>
    <dbReference type="NCBI Taxonomy" id="462991"/>
    <lineage>
        <taxon>Bacteria</taxon>
        <taxon>Pseudomonadati</taxon>
        <taxon>Pseudomonadota</taxon>
        <taxon>Gammaproteobacteria</taxon>
        <taxon>Vibrionales</taxon>
        <taxon>Vibrionaceae</taxon>
        <taxon>Vibrio</taxon>
    </lineage>
</organism>
<reference evidence="7" key="1">
    <citation type="submission" date="2016-10" db="EMBL/GenBank/DDBJ databases">
        <authorList>
            <person name="Varghese N."/>
            <person name="Submissions S."/>
        </authorList>
    </citation>
    <scope>NUCLEOTIDE SEQUENCE [LARGE SCALE GENOMIC DNA]</scope>
    <source>
        <strain evidence="7">CGMCC 1.7062</strain>
    </source>
</reference>